<dbReference type="InterPro" id="IPR027396">
    <property type="entry name" value="DsrEFH-like"/>
</dbReference>
<gene>
    <name evidence="1" type="ORF">B9Q00_07660</name>
</gene>
<dbReference type="SUPFAM" id="SSF75169">
    <property type="entry name" value="DsrEFH-like"/>
    <property type="match status" value="1"/>
</dbReference>
<dbReference type="EMBL" id="NEXB01000044">
    <property type="protein sequence ID" value="PSN87839.1"/>
    <property type="molecule type" value="Genomic_DNA"/>
</dbReference>
<evidence type="ECO:0000313" key="2">
    <source>
        <dbReference type="Proteomes" id="UP000241473"/>
    </source>
</evidence>
<proteinExistence type="predicted"/>
<dbReference type="Proteomes" id="UP000241473">
    <property type="component" value="Unassembled WGS sequence"/>
</dbReference>
<evidence type="ECO:0008006" key="3">
    <source>
        <dbReference type="Google" id="ProtNLM"/>
    </source>
</evidence>
<protein>
    <recommendedName>
        <fullName evidence="3">DsrE family protein</fullName>
    </recommendedName>
</protein>
<accession>A0A2R6AN85</accession>
<name>A0A2R6AN85_9ARCH</name>
<organism evidence="1 2">
    <name type="scientific">Candidatus Marsarchaeota G1 archaeon OSP_C</name>
    <dbReference type="NCBI Taxonomy" id="1978154"/>
    <lineage>
        <taxon>Archaea</taxon>
        <taxon>Candidatus Marsarchaeota</taxon>
        <taxon>Candidatus Marsarchaeota group 1</taxon>
    </lineage>
</organism>
<sequence length="117" mass="13042">MDRYAFAIYCDPEIRSEKVKALHALQYALALKKKGYEVLLYFDGLGTRVPLDSRLKPLVEEAISLGIVYGACGYCASPAHVGVEESLRQIKINLVGNEHDHKDLTTLSELGYQVIMV</sequence>
<comment type="caution">
    <text evidence="1">The sequence shown here is derived from an EMBL/GenBank/DDBJ whole genome shotgun (WGS) entry which is preliminary data.</text>
</comment>
<evidence type="ECO:0000313" key="1">
    <source>
        <dbReference type="EMBL" id="PSN87839.1"/>
    </source>
</evidence>
<dbReference type="AlphaFoldDB" id="A0A2R6AN85"/>
<reference evidence="1 2" key="1">
    <citation type="submission" date="2017-04" db="EMBL/GenBank/DDBJ databases">
        <title>Novel microbial lineages endemic to geothermal iron-oxide mats fill important gaps in the evolutionary history of Archaea.</title>
        <authorList>
            <person name="Jay Z.J."/>
            <person name="Beam J.P."/>
            <person name="Dlakic M."/>
            <person name="Rusch D.B."/>
            <person name="Kozubal M.A."/>
            <person name="Inskeep W.P."/>
        </authorList>
    </citation>
    <scope>NUCLEOTIDE SEQUENCE [LARGE SCALE GENOMIC DNA]</scope>
    <source>
        <strain evidence="1">OSP_C</strain>
    </source>
</reference>